<reference evidence="9" key="2">
    <citation type="submission" date="2013-04" db="UniProtKB">
        <authorList>
            <consortium name="EnsemblPlants"/>
        </authorList>
    </citation>
    <scope>IDENTIFICATION</scope>
</reference>
<feature type="region of interest" description="Disordered" evidence="8">
    <location>
        <begin position="15"/>
        <end position="73"/>
    </location>
</feature>
<evidence type="ECO:0000313" key="9">
    <source>
        <dbReference type="EnsemblPlants" id="OB05G33420.1"/>
    </source>
</evidence>
<keyword evidence="6" id="KW-0539">Nucleus</keyword>
<evidence type="ECO:0008006" key="11">
    <source>
        <dbReference type="Google" id="ProtNLM"/>
    </source>
</evidence>
<evidence type="ECO:0000256" key="6">
    <source>
        <dbReference type="ARBA" id="ARBA00023242"/>
    </source>
</evidence>
<keyword evidence="10" id="KW-1185">Reference proteome</keyword>
<proteinExistence type="inferred from homology"/>
<keyword evidence="1" id="KW-0217">Developmental protein</keyword>
<evidence type="ECO:0000256" key="4">
    <source>
        <dbReference type="ARBA" id="ARBA00023155"/>
    </source>
</evidence>
<evidence type="ECO:0000313" key="10">
    <source>
        <dbReference type="Proteomes" id="UP000006038"/>
    </source>
</evidence>
<sequence>MFRSNLACNIRQLQQQPDMNGNGSGGGGGSSSPSLFLSPSPPVATSGKPSLISSGCEEGTRNPEPKPRWNPRPEQIRILEGIFNSGMVNPPRDEIRRIRLQLQEYGQLTSPESTSLLLQWPPGQYMPATELGGVLGSHGHNPAVTHHQPSISPGVLLAGLCNEALGQEIMDDMSCSKQGFGHYMDMSCTELSSKTDAVSTVIRDDEKARLGLLPYGVGVTASATDPAPRHHHHHHHHHLASPVHAAVAAADAPFTTTAAATPSSNVVASNSALADQLQGNETRLGYVKSPVHAPILSCYMHMLAVDAKRDISMTEG</sequence>
<dbReference type="HOGENOM" id="CLU_881010_0_0_1"/>
<feature type="region of interest" description="Disordered" evidence="8">
    <location>
        <begin position="222"/>
        <end position="242"/>
    </location>
</feature>
<dbReference type="PANTHER" id="PTHR47288">
    <property type="entry name" value="WUSCHEL-RELATED HOMEOBOX 9"/>
    <property type="match status" value="1"/>
</dbReference>
<name>J3M9R8_ORYBR</name>
<protein>
    <recommendedName>
        <fullName evidence="11">Homeobox domain-containing protein</fullName>
    </recommendedName>
</protein>
<dbReference type="eggNOG" id="ENOG502QVSY">
    <property type="taxonomic scope" value="Eukaryota"/>
</dbReference>
<dbReference type="PANTHER" id="PTHR47288:SF2">
    <property type="entry name" value="WUSCHEL-RELATED HOMEOBOX 12"/>
    <property type="match status" value="1"/>
</dbReference>
<dbReference type="GO" id="GO:0003677">
    <property type="term" value="F:DNA binding"/>
    <property type="evidence" value="ECO:0007669"/>
    <property type="project" value="UniProtKB-KW"/>
</dbReference>
<keyword evidence="3" id="KW-0238">DNA-binding</keyword>
<evidence type="ECO:0000256" key="8">
    <source>
        <dbReference type="SAM" id="MobiDB-lite"/>
    </source>
</evidence>
<dbReference type="EnsemblPlants" id="OB05G33420.1">
    <property type="protein sequence ID" value="OB05G33420.1"/>
    <property type="gene ID" value="OB05G33420"/>
</dbReference>
<organism evidence="9">
    <name type="scientific">Oryza brachyantha</name>
    <name type="common">malo sina</name>
    <dbReference type="NCBI Taxonomy" id="4533"/>
    <lineage>
        <taxon>Eukaryota</taxon>
        <taxon>Viridiplantae</taxon>
        <taxon>Streptophyta</taxon>
        <taxon>Embryophyta</taxon>
        <taxon>Tracheophyta</taxon>
        <taxon>Spermatophyta</taxon>
        <taxon>Magnoliopsida</taxon>
        <taxon>Liliopsida</taxon>
        <taxon>Poales</taxon>
        <taxon>Poaceae</taxon>
        <taxon>BOP clade</taxon>
        <taxon>Oryzoideae</taxon>
        <taxon>Oryzeae</taxon>
        <taxon>Oryzinae</taxon>
        <taxon>Oryza</taxon>
    </lineage>
</organism>
<dbReference type="AlphaFoldDB" id="J3M9R8"/>
<dbReference type="Proteomes" id="UP000006038">
    <property type="component" value="Chromosome 5"/>
</dbReference>
<keyword evidence="5" id="KW-0804">Transcription</keyword>
<dbReference type="STRING" id="4533.J3M9R8"/>
<comment type="similarity">
    <text evidence="7">Belongs to the WUS homeobox family.</text>
</comment>
<reference evidence="9" key="1">
    <citation type="journal article" date="2013" name="Nat. Commun.">
        <title>Whole-genome sequencing of Oryza brachyantha reveals mechanisms underlying Oryza genome evolution.</title>
        <authorList>
            <person name="Chen J."/>
            <person name="Huang Q."/>
            <person name="Gao D."/>
            <person name="Wang J."/>
            <person name="Lang Y."/>
            <person name="Liu T."/>
            <person name="Li B."/>
            <person name="Bai Z."/>
            <person name="Luis Goicoechea J."/>
            <person name="Liang C."/>
            <person name="Chen C."/>
            <person name="Zhang W."/>
            <person name="Sun S."/>
            <person name="Liao Y."/>
            <person name="Zhang X."/>
            <person name="Yang L."/>
            <person name="Song C."/>
            <person name="Wang M."/>
            <person name="Shi J."/>
            <person name="Liu G."/>
            <person name="Liu J."/>
            <person name="Zhou H."/>
            <person name="Zhou W."/>
            <person name="Yu Q."/>
            <person name="An N."/>
            <person name="Chen Y."/>
            <person name="Cai Q."/>
            <person name="Wang B."/>
            <person name="Liu B."/>
            <person name="Min J."/>
            <person name="Huang Y."/>
            <person name="Wu H."/>
            <person name="Li Z."/>
            <person name="Zhang Y."/>
            <person name="Yin Y."/>
            <person name="Song W."/>
            <person name="Jiang J."/>
            <person name="Jackson S.A."/>
            <person name="Wing R.A."/>
            <person name="Wang J."/>
            <person name="Chen M."/>
        </authorList>
    </citation>
    <scope>NUCLEOTIDE SEQUENCE [LARGE SCALE GENOMIC DNA]</scope>
    <source>
        <strain evidence="9">cv. IRGC 101232</strain>
    </source>
</reference>
<dbReference type="GO" id="GO:0050793">
    <property type="term" value="P:regulation of developmental process"/>
    <property type="evidence" value="ECO:0007669"/>
    <property type="project" value="InterPro"/>
</dbReference>
<evidence type="ECO:0000256" key="2">
    <source>
        <dbReference type="ARBA" id="ARBA00023015"/>
    </source>
</evidence>
<evidence type="ECO:0000256" key="5">
    <source>
        <dbReference type="ARBA" id="ARBA00023163"/>
    </source>
</evidence>
<evidence type="ECO:0000256" key="7">
    <source>
        <dbReference type="ARBA" id="ARBA00024040"/>
    </source>
</evidence>
<feature type="compositionally biased region" description="Basic and acidic residues" evidence="8">
    <location>
        <begin position="58"/>
        <end position="67"/>
    </location>
</feature>
<evidence type="ECO:0000256" key="1">
    <source>
        <dbReference type="ARBA" id="ARBA00022473"/>
    </source>
</evidence>
<dbReference type="Gramene" id="OB05G33420.1">
    <property type="protein sequence ID" value="OB05G33420.1"/>
    <property type="gene ID" value="OB05G33420"/>
</dbReference>
<dbReference type="GO" id="GO:0003700">
    <property type="term" value="F:DNA-binding transcription factor activity"/>
    <property type="evidence" value="ECO:0007669"/>
    <property type="project" value="InterPro"/>
</dbReference>
<dbReference type="InterPro" id="IPR044557">
    <property type="entry name" value="WOX8/9-like"/>
</dbReference>
<keyword evidence="2" id="KW-0805">Transcription regulation</keyword>
<feature type="compositionally biased region" description="Basic residues" evidence="8">
    <location>
        <begin position="229"/>
        <end position="239"/>
    </location>
</feature>
<keyword evidence="4" id="KW-0371">Homeobox</keyword>
<evidence type="ECO:0000256" key="3">
    <source>
        <dbReference type="ARBA" id="ARBA00023125"/>
    </source>
</evidence>
<accession>J3M9R8</accession>